<dbReference type="EMBL" id="SMKR01000046">
    <property type="protein sequence ID" value="TDD26543.1"/>
    <property type="molecule type" value="Genomic_DNA"/>
</dbReference>
<sequence>MASDESMVAVQVERLLDRTEEEWLTEQLLTAKAAWLQARELLLQPAATPAEQEQLNEQLAELADRVTRLREMGQR</sequence>
<accession>A0A4R4X7V4</accession>
<evidence type="ECO:0000313" key="1">
    <source>
        <dbReference type="EMBL" id="TDD26543.1"/>
    </source>
</evidence>
<dbReference type="Proteomes" id="UP000295172">
    <property type="component" value="Unassembled WGS sequence"/>
</dbReference>
<comment type="caution">
    <text evidence="1">The sequence shown here is derived from an EMBL/GenBank/DDBJ whole genome shotgun (WGS) entry which is preliminary data.</text>
</comment>
<dbReference type="RefSeq" id="WP_132319731.1">
    <property type="nucleotide sequence ID" value="NZ_SMKR01000046.1"/>
</dbReference>
<reference evidence="1 2" key="1">
    <citation type="submission" date="2019-02" db="EMBL/GenBank/DDBJ databases">
        <title>Draft genome sequences of novel Actinobacteria.</title>
        <authorList>
            <person name="Sahin N."/>
            <person name="Ay H."/>
            <person name="Saygin H."/>
        </authorList>
    </citation>
    <scope>NUCLEOTIDE SEQUENCE [LARGE SCALE GENOMIC DNA]</scope>
    <source>
        <strain evidence="1 2">16K104</strain>
    </source>
</reference>
<proteinExistence type="predicted"/>
<protein>
    <submittedName>
        <fullName evidence="1">Uncharacterized protein</fullName>
    </submittedName>
</protein>
<organism evidence="1 2">
    <name type="scientific">Kribbella turkmenica</name>
    <dbReference type="NCBI Taxonomy" id="2530375"/>
    <lineage>
        <taxon>Bacteria</taxon>
        <taxon>Bacillati</taxon>
        <taxon>Actinomycetota</taxon>
        <taxon>Actinomycetes</taxon>
        <taxon>Propionibacteriales</taxon>
        <taxon>Kribbellaceae</taxon>
        <taxon>Kribbella</taxon>
    </lineage>
</organism>
<gene>
    <name evidence="1" type="ORF">E1218_13085</name>
</gene>
<evidence type="ECO:0000313" key="2">
    <source>
        <dbReference type="Proteomes" id="UP000295172"/>
    </source>
</evidence>
<dbReference type="AlphaFoldDB" id="A0A4R4X7V4"/>
<keyword evidence="2" id="KW-1185">Reference proteome</keyword>
<name>A0A4R4X7V4_9ACTN</name>